<keyword evidence="10" id="KW-1185">Reference proteome</keyword>
<dbReference type="SUPFAM" id="SSF53062">
    <property type="entry name" value="PTS system fructose IIA component-like"/>
    <property type="match status" value="1"/>
</dbReference>
<dbReference type="Gene3D" id="3.40.50.510">
    <property type="entry name" value="Phosphotransferase system, mannose-type IIA component"/>
    <property type="match status" value="1"/>
</dbReference>
<dbReference type="PROSITE" id="PS51096">
    <property type="entry name" value="PTS_EIIA_TYPE_4"/>
    <property type="match status" value="1"/>
</dbReference>
<evidence type="ECO:0000256" key="3">
    <source>
        <dbReference type="ARBA" id="ARBA00022490"/>
    </source>
</evidence>
<dbReference type="CDD" id="cd00006">
    <property type="entry name" value="PTS_IIA_man"/>
    <property type="match status" value="1"/>
</dbReference>
<keyword evidence="3" id="KW-0963">Cytoplasm</keyword>
<dbReference type="InterPro" id="IPR036662">
    <property type="entry name" value="PTS_EIIA_man-typ_sf"/>
</dbReference>
<feature type="domain" description="PTS EIIA type-4" evidence="8">
    <location>
        <begin position="1"/>
        <end position="124"/>
    </location>
</feature>
<comment type="subcellular location">
    <subcellularLocation>
        <location evidence="1">Cytoplasm</location>
    </subcellularLocation>
</comment>
<dbReference type="Pfam" id="PF03610">
    <property type="entry name" value="EIIA-man"/>
    <property type="match status" value="1"/>
</dbReference>
<evidence type="ECO:0000313" key="10">
    <source>
        <dbReference type="Proteomes" id="UP000298653"/>
    </source>
</evidence>
<keyword evidence="5" id="KW-0808">Transferase</keyword>
<dbReference type="GO" id="GO:0016020">
    <property type="term" value="C:membrane"/>
    <property type="evidence" value="ECO:0007669"/>
    <property type="project" value="InterPro"/>
</dbReference>
<dbReference type="Proteomes" id="UP000298653">
    <property type="component" value="Chromosome"/>
</dbReference>
<keyword evidence="2" id="KW-0813">Transport</keyword>
<evidence type="ECO:0000313" key="9">
    <source>
        <dbReference type="EMBL" id="QCP33950.1"/>
    </source>
</evidence>
<dbReference type="OrthoDB" id="9799827at2"/>
<dbReference type="GO" id="GO:0005737">
    <property type="term" value="C:cytoplasm"/>
    <property type="evidence" value="ECO:0007669"/>
    <property type="project" value="UniProtKB-SubCell"/>
</dbReference>
<dbReference type="InterPro" id="IPR004701">
    <property type="entry name" value="PTS_EIIA_man-typ"/>
</dbReference>
<dbReference type="GO" id="GO:0016301">
    <property type="term" value="F:kinase activity"/>
    <property type="evidence" value="ECO:0007669"/>
    <property type="project" value="UniProtKB-KW"/>
</dbReference>
<organism evidence="9 10">
    <name type="scientific">Anaerostipes rhamnosivorans</name>
    <dbReference type="NCBI Taxonomy" id="1229621"/>
    <lineage>
        <taxon>Bacteria</taxon>
        <taxon>Bacillati</taxon>
        <taxon>Bacillota</taxon>
        <taxon>Clostridia</taxon>
        <taxon>Lachnospirales</taxon>
        <taxon>Lachnospiraceae</taxon>
        <taxon>Anaerostipes</taxon>
    </lineage>
</organism>
<evidence type="ECO:0000259" key="8">
    <source>
        <dbReference type="PROSITE" id="PS51096"/>
    </source>
</evidence>
<dbReference type="AlphaFoldDB" id="A0A4V1EFW0"/>
<dbReference type="PANTHER" id="PTHR33799">
    <property type="entry name" value="PTS PERMEASE-RELATED-RELATED"/>
    <property type="match status" value="1"/>
</dbReference>
<evidence type="ECO:0000256" key="4">
    <source>
        <dbReference type="ARBA" id="ARBA00022597"/>
    </source>
</evidence>
<protein>
    <submittedName>
        <fullName evidence="9">PTS system, IIA component</fullName>
    </submittedName>
</protein>
<dbReference type="RefSeq" id="WP_137327552.1">
    <property type="nucleotide sequence ID" value="NZ_CP040058.1"/>
</dbReference>
<keyword evidence="6" id="KW-0598">Phosphotransferase system</keyword>
<name>A0A4V1EFW0_9FIRM</name>
<evidence type="ECO:0000256" key="7">
    <source>
        <dbReference type="ARBA" id="ARBA00022777"/>
    </source>
</evidence>
<reference evidence="9 10" key="1">
    <citation type="submission" date="2019-05" db="EMBL/GenBank/DDBJ databases">
        <title>Complete genome sequencing of Anaerostipes rhamnosivorans.</title>
        <authorList>
            <person name="Bui T.P.N."/>
            <person name="de Vos W.M."/>
        </authorList>
    </citation>
    <scope>NUCLEOTIDE SEQUENCE [LARGE SCALE GENOMIC DNA]</scope>
    <source>
        <strain evidence="9 10">1y2</strain>
    </source>
</reference>
<dbReference type="KEGG" id="arf:AR1Y2_0496"/>
<gene>
    <name evidence="9" type="ORF">AR1Y2_0496</name>
</gene>
<keyword evidence="4" id="KW-0762">Sugar transport</keyword>
<dbReference type="EMBL" id="CP040058">
    <property type="protein sequence ID" value="QCP33950.1"/>
    <property type="molecule type" value="Genomic_DNA"/>
</dbReference>
<keyword evidence="7" id="KW-0418">Kinase</keyword>
<evidence type="ECO:0000256" key="6">
    <source>
        <dbReference type="ARBA" id="ARBA00022683"/>
    </source>
</evidence>
<dbReference type="InterPro" id="IPR051471">
    <property type="entry name" value="Bacterial_PTS_sugar_comp"/>
</dbReference>
<proteinExistence type="predicted"/>
<evidence type="ECO:0000256" key="1">
    <source>
        <dbReference type="ARBA" id="ARBA00004496"/>
    </source>
</evidence>
<accession>A0A4V1EFW0</accession>
<evidence type="ECO:0000256" key="5">
    <source>
        <dbReference type="ARBA" id="ARBA00022679"/>
    </source>
</evidence>
<dbReference type="InterPro" id="IPR033887">
    <property type="entry name" value="PTS_IIA_man"/>
</dbReference>
<sequence length="136" mass="14254">MVGVLIISHGTLCKGLVDSVSMVAGDIEQSKCISLLPGQEPGEFRETVTKALEALDTGMGVLVLTDLLGGTPFNTIAMLSQEYTVSVITGMNMAMGICTALQREADMSLEELSNLAEAAGHDGIKRLGIQKRGAAE</sequence>
<evidence type="ECO:0000256" key="2">
    <source>
        <dbReference type="ARBA" id="ARBA00022448"/>
    </source>
</evidence>
<dbReference type="GO" id="GO:0009401">
    <property type="term" value="P:phosphoenolpyruvate-dependent sugar phosphotransferase system"/>
    <property type="evidence" value="ECO:0007669"/>
    <property type="project" value="UniProtKB-KW"/>
</dbReference>
<dbReference type="PANTHER" id="PTHR33799:SF1">
    <property type="entry name" value="PTS SYSTEM MANNOSE-SPECIFIC EIIAB COMPONENT-RELATED"/>
    <property type="match status" value="1"/>
</dbReference>